<dbReference type="SUPFAM" id="SSF55957">
    <property type="entry name" value="Phosphoglucomutase, C-terminal domain"/>
    <property type="match status" value="1"/>
</dbReference>
<evidence type="ECO:0000256" key="5">
    <source>
        <dbReference type="ARBA" id="ARBA00022842"/>
    </source>
</evidence>
<dbReference type="InterPro" id="IPR005841">
    <property type="entry name" value="Alpha-D-phosphohexomutase_SF"/>
</dbReference>
<keyword evidence="3" id="KW-0597">Phosphoprotein</keyword>
<dbReference type="AlphaFoldDB" id="A0A484IDM0"/>
<dbReference type="SUPFAM" id="SSF53738">
    <property type="entry name" value="Phosphoglucomutase, first 3 domains"/>
    <property type="match status" value="3"/>
</dbReference>
<dbReference type="EC" id="5.4.2.2" evidence="12"/>
<dbReference type="Pfam" id="PF02880">
    <property type="entry name" value="PGM_PMM_III"/>
    <property type="match status" value="1"/>
</dbReference>
<dbReference type="GO" id="GO:0005975">
    <property type="term" value="P:carbohydrate metabolic process"/>
    <property type="evidence" value="ECO:0007669"/>
    <property type="project" value="InterPro"/>
</dbReference>
<evidence type="ECO:0000259" key="11">
    <source>
        <dbReference type="Pfam" id="PF02880"/>
    </source>
</evidence>
<feature type="domain" description="Alpha-D-phosphohexomutase C-terminal" evidence="8">
    <location>
        <begin position="374"/>
        <end position="421"/>
    </location>
</feature>
<evidence type="ECO:0000259" key="10">
    <source>
        <dbReference type="Pfam" id="PF02879"/>
    </source>
</evidence>
<evidence type="ECO:0000256" key="3">
    <source>
        <dbReference type="ARBA" id="ARBA00022553"/>
    </source>
</evidence>
<keyword evidence="4 7" id="KW-0479">Metal-binding</keyword>
<evidence type="ECO:0000259" key="8">
    <source>
        <dbReference type="Pfam" id="PF00408"/>
    </source>
</evidence>
<evidence type="ECO:0000313" key="13">
    <source>
        <dbReference type="Proteomes" id="UP000294299"/>
    </source>
</evidence>
<dbReference type="Proteomes" id="UP000294299">
    <property type="component" value="Chromosome NFRAN"/>
</dbReference>
<dbReference type="Pfam" id="PF02878">
    <property type="entry name" value="PGM_PMM_I"/>
    <property type="match status" value="1"/>
</dbReference>
<protein>
    <submittedName>
        <fullName evidence="12">Phosphomannomutase/phosphoglucomutase</fullName>
        <ecNumber evidence="12">5.4.2.2</ecNumber>
    </submittedName>
</protein>
<dbReference type="InterPro" id="IPR005845">
    <property type="entry name" value="A-D-PHexomutase_a/b/a-II"/>
</dbReference>
<keyword evidence="6 12" id="KW-0413">Isomerase</keyword>
<dbReference type="PROSITE" id="PS00710">
    <property type="entry name" value="PGM_PMM"/>
    <property type="match status" value="1"/>
</dbReference>
<gene>
    <name evidence="12" type="primary">algC</name>
    <name evidence="12" type="ORF">NFRAN_1448</name>
</gene>
<evidence type="ECO:0000256" key="1">
    <source>
        <dbReference type="ARBA" id="ARBA00001946"/>
    </source>
</evidence>
<dbReference type="Pfam" id="PF00408">
    <property type="entry name" value="PGM_PMM_IV"/>
    <property type="match status" value="1"/>
</dbReference>
<dbReference type="InterPro" id="IPR005844">
    <property type="entry name" value="A-D-PHexomutase_a/b/a-I"/>
</dbReference>
<dbReference type="RefSeq" id="WP_134483786.1">
    <property type="nucleotide sequence ID" value="NZ_LR216287.1"/>
</dbReference>
<dbReference type="InterPro" id="IPR005846">
    <property type="entry name" value="A-D-PHexomutase_a/b/a-III"/>
</dbReference>
<feature type="domain" description="Alpha-D-phosphohexomutase alpha/beta/alpha" evidence="11">
    <location>
        <begin position="246"/>
        <end position="337"/>
    </location>
</feature>
<dbReference type="OrthoDB" id="10363at2157"/>
<evidence type="ECO:0000256" key="4">
    <source>
        <dbReference type="ARBA" id="ARBA00022723"/>
    </source>
</evidence>
<dbReference type="GO" id="GO:0000287">
    <property type="term" value="F:magnesium ion binding"/>
    <property type="evidence" value="ECO:0007669"/>
    <property type="project" value="InterPro"/>
</dbReference>
<organism evidence="12 13">
    <name type="scientific">Candidatus Nitrosocosmicus franklandianus</name>
    <dbReference type="NCBI Taxonomy" id="1798806"/>
    <lineage>
        <taxon>Archaea</taxon>
        <taxon>Nitrososphaerota</taxon>
        <taxon>Nitrososphaeria</taxon>
        <taxon>Nitrososphaerales</taxon>
        <taxon>Nitrososphaeraceae</taxon>
        <taxon>Candidatus Nitrosocosmicus</taxon>
    </lineage>
</organism>
<dbReference type="GO" id="GO:0004614">
    <property type="term" value="F:phosphoglucomutase activity"/>
    <property type="evidence" value="ECO:0007669"/>
    <property type="project" value="UniProtKB-EC"/>
</dbReference>
<dbReference type="InterPro" id="IPR016055">
    <property type="entry name" value="A-D-PHexomutase_a/b/a-I/II/III"/>
</dbReference>
<evidence type="ECO:0000313" key="12">
    <source>
        <dbReference type="EMBL" id="VFJ13770.1"/>
    </source>
</evidence>
<dbReference type="PANTHER" id="PTHR43771">
    <property type="entry name" value="PHOSPHOMANNOMUTASE"/>
    <property type="match status" value="1"/>
</dbReference>
<dbReference type="Gene3D" id="3.30.310.50">
    <property type="entry name" value="Alpha-D-phosphohexomutase, C-terminal domain"/>
    <property type="match status" value="1"/>
</dbReference>
<dbReference type="PRINTS" id="PR00509">
    <property type="entry name" value="PGMPMM"/>
</dbReference>
<dbReference type="EMBL" id="LR216287">
    <property type="protein sequence ID" value="VFJ13770.1"/>
    <property type="molecule type" value="Genomic_DNA"/>
</dbReference>
<evidence type="ECO:0000256" key="6">
    <source>
        <dbReference type="ARBA" id="ARBA00023235"/>
    </source>
</evidence>
<proteinExistence type="inferred from homology"/>
<feature type="domain" description="Alpha-D-phosphohexomutase alpha/beta/alpha" evidence="10">
    <location>
        <begin position="142"/>
        <end position="240"/>
    </location>
</feature>
<name>A0A484IDM0_9ARCH</name>
<dbReference type="KEGG" id="nfn:NFRAN_1448"/>
<keyword evidence="5 7" id="KW-0460">Magnesium</keyword>
<reference evidence="12 13" key="1">
    <citation type="submission" date="2019-02" db="EMBL/GenBank/DDBJ databases">
        <authorList>
            <person name="Lehtovirta-Morley E L."/>
        </authorList>
    </citation>
    <scope>NUCLEOTIDE SEQUENCE [LARGE SCALE GENOMIC DNA]</scope>
    <source>
        <strain evidence="12">NFRAN1</strain>
    </source>
</reference>
<comment type="similarity">
    <text evidence="2 7">Belongs to the phosphohexose mutase family.</text>
</comment>
<dbReference type="GeneID" id="39420804"/>
<feature type="domain" description="Alpha-D-phosphohexomutase alpha/beta/alpha" evidence="9">
    <location>
        <begin position="6"/>
        <end position="131"/>
    </location>
</feature>
<dbReference type="InterPro" id="IPR036900">
    <property type="entry name" value="A-D-PHexomutase_C_sf"/>
</dbReference>
<comment type="cofactor">
    <cofactor evidence="1">
        <name>Mg(2+)</name>
        <dbReference type="ChEBI" id="CHEBI:18420"/>
    </cofactor>
</comment>
<evidence type="ECO:0000256" key="2">
    <source>
        <dbReference type="ARBA" id="ARBA00010231"/>
    </source>
</evidence>
<dbReference type="Pfam" id="PF02879">
    <property type="entry name" value="PGM_PMM_II"/>
    <property type="match status" value="1"/>
</dbReference>
<accession>A0A484IDM0</accession>
<keyword evidence="13" id="KW-1185">Reference proteome</keyword>
<dbReference type="Gene3D" id="3.40.120.10">
    <property type="entry name" value="Alpha-D-Glucose-1,6-Bisphosphate, subunit A, domain 3"/>
    <property type="match status" value="3"/>
</dbReference>
<evidence type="ECO:0000259" key="9">
    <source>
        <dbReference type="Pfam" id="PF02878"/>
    </source>
</evidence>
<dbReference type="InterPro" id="IPR016066">
    <property type="entry name" value="A-D-PHexomutase_CS"/>
</dbReference>
<evidence type="ECO:0000256" key="7">
    <source>
        <dbReference type="RuleBase" id="RU004326"/>
    </source>
</evidence>
<dbReference type="InterPro" id="IPR005843">
    <property type="entry name" value="A-D-PHexomutase_C"/>
</dbReference>
<sequence length="442" mass="49371">MKISISGIRGIFNEDLGIQEIARFSRTFGSYLKNRFPITNCVIARDSRPSGRLISEVVTGSLLEQGIDVYDLGVAPTPILFREARKYTGGIMITASHNPLPWNGLKMLINGRGLFESDLEQLLNTRINEHSQMGRYFNIDSSYVTDILQHIHPSNQSNMDFKVGIDFGGGAACMYTDRLLDTYHVKYLGINDKLGFSSRGPDPTSDPLLDLCNLVKTNNLNFGFAFDIDGDRLVVVSNDGVQLNPDLTLLFCVASVINNSKFKKFTISLDTSLAIEKYVKDHGGQVFFSKVGESNVLRRMIETHSESGGEGSSGGFILPNFTSCRDGLLASVIISSLNQDLIKECMTISSNFRQIRTKYPINTKTDNKILLEKILSALKPQSVDVIHTDGLKFILDDDSWILIRFSNTEHVLRISLESTIDRLDSLFESLNNKIVEVYEKIQ</sequence>
<dbReference type="PANTHER" id="PTHR43771:SF1">
    <property type="entry name" value="PHOSPHOMANNOMUTASE"/>
    <property type="match status" value="1"/>
</dbReference>